<accession>A0ABQ4DPR9</accession>
<protein>
    <submittedName>
        <fullName evidence="1">Uncharacterized protein</fullName>
    </submittedName>
</protein>
<evidence type="ECO:0000313" key="1">
    <source>
        <dbReference type="EMBL" id="GIG41335.1"/>
    </source>
</evidence>
<evidence type="ECO:0000313" key="2">
    <source>
        <dbReference type="Proteomes" id="UP000614741"/>
    </source>
</evidence>
<organism evidence="1 2">
    <name type="scientific">Cellulomonas phragmiteti</name>
    <dbReference type="NCBI Taxonomy" id="478780"/>
    <lineage>
        <taxon>Bacteria</taxon>
        <taxon>Bacillati</taxon>
        <taxon>Actinomycetota</taxon>
        <taxon>Actinomycetes</taxon>
        <taxon>Micrococcales</taxon>
        <taxon>Cellulomonadaceae</taxon>
        <taxon>Cellulomonas</taxon>
    </lineage>
</organism>
<reference evidence="1 2" key="1">
    <citation type="submission" date="2021-01" db="EMBL/GenBank/DDBJ databases">
        <title>Whole genome shotgun sequence of Cellulomonas phragmiteti NBRC 110785.</title>
        <authorList>
            <person name="Komaki H."/>
            <person name="Tamura T."/>
        </authorList>
    </citation>
    <scope>NUCLEOTIDE SEQUENCE [LARGE SCALE GENOMIC DNA]</scope>
    <source>
        <strain evidence="1 2">NBRC 110785</strain>
    </source>
</reference>
<dbReference type="PANTHER" id="PTHR34724:SF2">
    <property type="entry name" value="OS12G0596101 PROTEIN"/>
    <property type="match status" value="1"/>
</dbReference>
<name>A0ABQ4DPR9_9CELL</name>
<gene>
    <name evidence="1" type="ORF">Cph01nite_30970</name>
</gene>
<comment type="caution">
    <text evidence="1">The sequence shown here is derived from an EMBL/GenBank/DDBJ whole genome shotgun (WGS) entry which is preliminary data.</text>
</comment>
<keyword evidence="2" id="KW-1185">Reference proteome</keyword>
<dbReference type="EMBL" id="BONP01000024">
    <property type="protein sequence ID" value="GIG41335.1"/>
    <property type="molecule type" value="Genomic_DNA"/>
</dbReference>
<dbReference type="PANTHER" id="PTHR34724">
    <property type="entry name" value="OS12G0596101 PROTEIN"/>
    <property type="match status" value="1"/>
</dbReference>
<sequence length="51" mass="5489">MIVTPEDPMCYPTACPTCGLTTWAGCGEHVDAVRAQVPDAQWCTCDREAST</sequence>
<proteinExistence type="predicted"/>
<dbReference type="Proteomes" id="UP000614741">
    <property type="component" value="Unassembled WGS sequence"/>
</dbReference>